<evidence type="ECO:0000313" key="3">
    <source>
        <dbReference type="EMBL" id="KKK84355.1"/>
    </source>
</evidence>
<dbReference type="AlphaFoldDB" id="A0A0F8ZEL7"/>
<proteinExistence type="predicted"/>
<evidence type="ECO:0000256" key="1">
    <source>
        <dbReference type="ARBA" id="ARBA00022603"/>
    </source>
</evidence>
<dbReference type="InterPro" id="IPR001525">
    <property type="entry name" value="C5_MeTfrase"/>
</dbReference>
<dbReference type="SUPFAM" id="SSF53335">
    <property type="entry name" value="S-adenosyl-L-methionine-dependent methyltransferases"/>
    <property type="match status" value="1"/>
</dbReference>
<comment type="caution">
    <text evidence="3">The sequence shown here is derived from an EMBL/GenBank/DDBJ whole genome shotgun (WGS) entry which is preliminary data.</text>
</comment>
<evidence type="ECO:0000256" key="2">
    <source>
        <dbReference type="ARBA" id="ARBA00022679"/>
    </source>
</evidence>
<dbReference type="GO" id="GO:0032259">
    <property type="term" value="P:methylation"/>
    <property type="evidence" value="ECO:0007669"/>
    <property type="project" value="UniProtKB-KW"/>
</dbReference>
<gene>
    <name evidence="4" type="ORF">LCGC14_1511820</name>
    <name evidence="3" type="ORF">LCGC14_2784140</name>
</gene>
<reference evidence="3" key="1">
    <citation type="journal article" date="2015" name="Nature">
        <title>Complex archaea that bridge the gap between prokaryotes and eukaryotes.</title>
        <authorList>
            <person name="Spang A."/>
            <person name="Saw J.H."/>
            <person name="Jorgensen S.L."/>
            <person name="Zaremba-Niedzwiedzka K."/>
            <person name="Martijn J."/>
            <person name="Lind A.E."/>
            <person name="van Eijk R."/>
            <person name="Schleper C."/>
            <person name="Guy L."/>
            <person name="Ettema T.J."/>
        </authorList>
    </citation>
    <scope>NUCLEOTIDE SEQUENCE</scope>
</reference>
<dbReference type="EMBL" id="LAZR01051813">
    <property type="protein sequence ID" value="KKK84355.1"/>
    <property type="molecule type" value="Genomic_DNA"/>
</dbReference>
<dbReference type="EMBL" id="LAZR01011105">
    <property type="protein sequence ID" value="KKM63394.1"/>
    <property type="molecule type" value="Genomic_DNA"/>
</dbReference>
<dbReference type="InterPro" id="IPR029063">
    <property type="entry name" value="SAM-dependent_MTases_sf"/>
</dbReference>
<sequence length="243" mass="27411">MSKPLLLDLFCGAGGAAMGYHRAGFEIVGVDIDLQPHYPFEFIQADAMTFPLDGFGAIHASPPCQAYSIMRNLPWLRDKEYPRLIEPTRERLLATTVPYVIENVAGARRSRRRPNGMQAGWLCGGMFALPFYRHRYFETDWFWMQPGHPRHRRTILAGGMLKGRARIGVYRRPDGTVSTLANAAGAHRSKAEFEATRVGMGIPWMTRKEITQAIPPAYTEYIGRQLMNALNVQRSEPCQKGKA</sequence>
<accession>A0A0F8ZEL7</accession>
<keyword evidence="1" id="KW-0489">Methyltransferase</keyword>
<evidence type="ECO:0000313" key="4">
    <source>
        <dbReference type="EMBL" id="KKM63394.1"/>
    </source>
</evidence>
<protein>
    <recommendedName>
        <fullName evidence="5">DNA (cytosine-5-)-methyltransferase</fullName>
    </recommendedName>
</protein>
<dbReference type="GO" id="GO:0008168">
    <property type="term" value="F:methyltransferase activity"/>
    <property type="evidence" value="ECO:0007669"/>
    <property type="project" value="UniProtKB-KW"/>
</dbReference>
<name>A0A0F8ZEL7_9ZZZZ</name>
<dbReference type="Pfam" id="PF00145">
    <property type="entry name" value="DNA_methylase"/>
    <property type="match status" value="1"/>
</dbReference>
<evidence type="ECO:0008006" key="5">
    <source>
        <dbReference type="Google" id="ProtNLM"/>
    </source>
</evidence>
<organism evidence="3">
    <name type="scientific">marine sediment metagenome</name>
    <dbReference type="NCBI Taxonomy" id="412755"/>
    <lineage>
        <taxon>unclassified sequences</taxon>
        <taxon>metagenomes</taxon>
        <taxon>ecological metagenomes</taxon>
    </lineage>
</organism>
<dbReference type="Gene3D" id="3.40.50.150">
    <property type="entry name" value="Vaccinia Virus protein VP39"/>
    <property type="match status" value="1"/>
</dbReference>
<keyword evidence="2" id="KW-0808">Transferase</keyword>